<feature type="domain" description="MADF" evidence="1">
    <location>
        <begin position="33"/>
        <end position="120"/>
    </location>
</feature>
<keyword evidence="2" id="KW-1185">Reference proteome</keyword>
<gene>
    <name evidence="3" type="primary">LOC105364085</name>
</gene>
<protein>
    <submittedName>
        <fullName evidence="3">Uncharacterized protein LOC105364085</fullName>
    </submittedName>
</protein>
<evidence type="ECO:0000313" key="3">
    <source>
        <dbReference type="RefSeq" id="XP_011500253.1"/>
    </source>
</evidence>
<evidence type="ECO:0000313" key="2">
    <source>
        <dbReference type="Proteomes" id="UP000695007"/>
    </source>
</evidence>
<proteinExistence type="predicted"/>
<dbReference type="InterPro" id="IPR006578">
    <property type="entry name" value="MADF-dom"/>
</dbReference>
<name>A0AAJ6YLH1_9HYME</name>
<evidence type="ECO:0000259" key="1">
    <source>
        <dbReference type="PROSITE" id="PS51029"/>
    </source>
</evidence>
<dbReference type="PROSITE" id="PS51029">
    <property type="entry name" value="MADF"/>
    <property type="match status" value="1"/>
</dbReference>
<sequence>MSIQFKSKFNQNSKWWLKSIPKAISWTDINILRFLLIYKSFSVLWNIYDPQYKNEKIRLLTYKNIAETLNLKNVDEQSCMQLIEELKKRYIREKEIFKNANNKQPVWFNVLHGIIKNSLRQNSKSIGLSLLNCNYCSKKQNLESLSSYHLFEGENVDMSKDNFKNCEECCNNVNISGSCELNNVAKDVIENVIEDPTIIVKILKEDKNKKCLNFKEACNQIMCHIMTNDNRKTGEVDFKQDFKEIYQVICVEVKDDRNYKSNETNEDSDDALSAPQSQIEFNKDSNCTCSFNKESTIASSDSAKDFQTEDFSICSLIDKDINGDNMSLNDEKDFFKDSLRFYGKPISLVNKFIRNNKDGYIDKIEPRKHFAAYSTNSQTEIYPLQLGM</sequence>
<dbReference type="Proteomes" id="UP000695007">
    <property type="component" value="Unplaced"/>
</dbReference>
<accession>A0AAJ6YLH1</accession>
<dbReference type="RefSeq" id="XP_011500253.1">
    <property type="nucleotide sequence ID" value="XM_011501951.1"/>
</dbReference>
<dbReference type="KEGG" id="csol:105364085"/>
<dbReference type="Pfam" id="PF10545">
    <property type="entry name" value="MADF_DNA_bdg"/>
    <property type="match status" value="1"/>
</dbReference>
<dbReference type="GeneID" id="105364085"/>
<dbReference type="AlphaFoldDB" id="A0AAJ6YLH1"/>
<organism evidence="2 3">
    <name type="scientific">Ceratosolen solmsi marchali</name>
    <dbReference type="NCBI Taxonomy" id="326594"/>
    <lineage>
        <taxon>Eukaryota</taxon>
        <taxon>Metazoa</taxon>
        <taxon>Ecdysozoa</taxon>
        <taxon>Arthropoda</taxon>
        <taxon>Hexapoda</taxon>
        <taxon>Insecta</taxon>
        <taxon>Pterygota</taxon>
        <taxon>Neoptera</taxon>
        <taxon>Endopterygota</taxon>
        <taxon>Hymenoptera</taxon>
        <taxon>Apocrita</taxon>
        <taxon>Proctotrupomorpha</taxon>
        <taxon>Chalcidoidea</taxon>
        <taxon>Agaonidae</taxon>
        <taxon>Agaoninae</taxon>
        <taxon>Ceratosolen</taxon>
    </lineage>
</organism>
<reference evidence="3" key="1">
    <citation type="submission" date="2025-08" db="UniProtKB">
        <authorList>
            <consortium name="RefSeq"/>
        </authorList>
    </citation>
    <scope>IDENTIFICATION</scope>
</reference>